<sequence length="190" mass="18335">MPPPPMPPPAAPAGTAAAFAPRAPVGVCPNESAPMDGPSGALDIPPPPPPPAPPPPRLAGFNVGSLSFGRSGLPPSPAGMPPEAAPAAEGEPPAPDGEPLAPDGEPPDGASPEGEAVCGFEAVFCSALAGDTVGVAEFADCGPDSPGLGPPSFRDRLSSGPILRSSGPPTLIAPSGGGSSVMAFIMAAFL</sequence>
<dbReference type="KEGG" id="mdx:BTO20_35800"/>
<proteinExistence type="predicted"/>
<reference evidence="2 3" key="1">
    <citation type="submission" date="2017-04" db="EMBL/GenBank/DDBJ databases">
        <title>Whole Genome Sequence of 1,4-Dioxane Degrading Bacterium Mycobacterium dioxanotrophicus PH-06.</title>
        <authorList>
            <person name="He Y."/>
        </authorList>
    </citation>
    <scope>NUCLEOTIDE SEQUENCE [LARGE SCALE GENOMIC DNA]</scope>
    <source>
        <strain evidence="2 3">PH-06</strain>
    </source>
</reference>
<feature type="compositionally biased region" description="Pro residues" evidence="1">
    <location>
        <begin position="44"/>
        <end position="57"/>
    </location>
</feature>
<feature type="compositionally biased region" description="Low complexity" evidence="1">
    <location>
        <begin position="85"/>
        <end position="103"/>
    </location>
</feature>
<feature type="compositionally biased region" description="Pro residues" evidence="1">
    <location>
        <begin position="74"/>
        <end position="84"/>
    </location>
</feature>
<keyword evidence="3" id="KW-1185">Reference proteome</keyword>
<protein>
    <submittedName>
        <fullName evidence="2">Uncharacterized protein</fullName>
    </submittedName>
</protein>
<feature type="region of interest" description="Disordered" evidence="1">
    <location>
        <begin position="24"/>
        <end position="115"/>
    </location>
</feature>
<dbReference type="Proteomes" id="UP000195331">
    <property type="component" value="Chromosome"/>
</dbReference>
<evidence type="ECO:0000313" key="2">
    <source>
        <dbReference type="EMBL" id="ART73197.1"/>
    </source>
</evidence>
<dbReference type="AlphaFoldDB" id="A0A1Y0CDS6"/>
<gene>
    <name evidence="2" type="ORF">BTO20_35800</name>
</gene>
<evidence type="ECO:0000256" key="1">
    <source>
        <dbReference type="SAM" id="MobiDB-lite"/>
    </source>
</evidence>
<dbReference type="EMBL" id="CP020809">
    <property type="protein sequence ID" value="ART73197.1"/>
    <property type="molecule type" value="Genomic_DNA"/>
</dbReference>
<organism evidence="2 3">
    <name type="scientific">Mycobacterium dioxanotrophicus</name>
    <dbReference type="NCBI Taxonomy" id="482462"/>
    <lineage>
        <taxon>Bacteria</taxon>
        <taxon>Bacillati</taxon>
        <taxon>Actinomycetota</taxon>
        <taxon>Actinomycetes</taxon>
        <taxon>Mycobacteriales</taxon>
        <taxon>Mycobacteriaceae</taxon>
        <taxon>Mycobacterium</taxon>
    </lineage>
</organism>
<name>A0A1Y0CDS6_9MYCO</name>
<evidence type="ECO:0000313" key="3">
    <source>
        <dbReference type="Proteomes" id="UP000195331"/>
    </source>
</evidence>
<accession>A0A1Y0CDS6</accession>